<dbReference type="Gene3D" id="3.30.530.20">
    <property type="match status" value="1"/>
</dbReference>
<name>A0AAP2D9N5_9BACT</name>
<feature type="domain" description="Activator of Hsp90 ATPase homologue 1/2-like C-terminal" evidence="2">
    <location>
        <begin position="14"/>
        <end position="142"/>
    </location>
</feature>
<evidence type="ECO:0000259" key="2">
    <source>
        <dbReference type="Pfam" id="PF08327"/>
    </source>
</evidence>
<dbReference type="InterPro" id="IPR023393">
    <property type="entry name" value="START-like_dom_sf"/>
</dbReference>
<gene>
    <name evidence="3" type="ORF">KK078_15095</name>
</gene>
<dbReference type="RefSeq" id="WP_254091123.1">
    <property type="nucleotide sequence ID" value="NZ_JAHESC010000021.1"/>
</dbReference>
<reference evidence="3 4" key="1">
    <citation type="submission" date="2021-05" db="EMBL/GenBank/DDBJ databases">
        <title>A Polyphasic approach of four new species of the genus Ohtaekwangia: Ohtaekwangia histidinii sp. nov., Ohtaekwangia cretensis sp. nov., Ohtaekwangia indiensis sp. nov., Ohtaekwangia reichenbachii sp. nov. from diverse environment.</title>
        <authorList>
            <person name="Octaviana S."/>
        </authorList>
    </citation>
    <scope>NUCLEOTIDE SEQUENCE [LARGE SCALE GENOMIC DNA]</scope>
    <source>
        <strain evidence="3 4">PWU37</strain>
    </source>
</reference>
<comment type="caution">
    <text evidence="3">The sequence shown here is derived from an EMBL/GenBank/DDBJ whole genome shotgun (WGS) entry which is preliminary data.</text>
</comment>
<evidence type="ECO:0000313" key="4">
    <source>
        <dbReference type="Proteomes" id="UP001319180"/>
    </source>
</evidence>
<comment type="similarity">
    <text evidence="1">Belongs to the AHA1 family.</text>
</comment>
<dbReference type="Pfam" id="PF08327">
    <property type="entry name" value="AHSA1"/>
    <property type="match status" value="1"/>
</dbReference>
<dbReference type="EMBL" id="JAHESC010000021">
    <property type="protein sequence ID" value="MBT1687894.1"/>
    <property type="molecule type" value="Genomic_DNA"/>
</dbReference>
<protein>
    <submittedName>
        <fullName evidence="3">SRPBCC domain-containing protein</fullName>
    </submittedName>
</protein>
<dbReference type="InterPro" id="IPR013538">
    <property type="entry name" value="ASHA1/2-like_C"/>
</dbReference>
<sequence>METAQPFVIERTYNAPVEKVWKAITDKDQMKEWYFDLDEFKPVVGFEFTFAGKGHKGEQYIHRCKILEVIPQKKLMHTWTYENHPGYSTVTFELFPEGGRTRVKLTHAGLETFPQTNPDFAKESFAGGWTELIGKLLQQYVEK</sequence>
<proteinExistence type="inferred from homology"/>
<keyword evidence="4" id="KW-1185">Reference proteome</keyword>
<evidence type="ECO:0000313" key="3">
    <source>
        <dbReference type="EMBL" id="MBT1687894.1"/>
    </source>
</evidence>
<accession>A0AAP2D9N5</accession>
<dbReference type="SUPFAM" id="SSF55961">
    <property type="entry name" value="Bet v1-like"/>
    <property type="match status" value="1"/>
</dbReference>
<dbReference type="AlphaFoldDB" id="A0AAP2D9N5"/>
<evidence type="ECO:0000256" key="1">
    <source>
        <dbReference type="ARBA" id="ARBA00006817"/>
    </source>
</evidence>
<organism evidence="3 4">
    <name type="scientific">Dawidia soli</name>
    <dbReference type="NCBI Taxonomy" id="2782352"/>
    <lineage>
        <taxon>Bacteria</taxon>
        <taxon>Pseudomonadati</taxon>
        <taxon>Bacteroidota</taxon>
        <taxon>Cytophagia</taxon>
        <taxon>Cytophagales</taxon>
        <taxon>Chryseotaleaceae</taxon>
        <taxon>Dawidia</taxon>
    </lineage>
</organism>
<dbReference type="CDD" id="cd07814">
    <property type="entry name" value="SRPBCC_CalC_Aha1-like"/>
    <property type="match status" value="1"/>
</dbReference>
<dbReference type="Proteomes" id="UP001319180">
    <property type="component" value="Unassembled WGS sequence"/>
</dbReference>